<evidence type="ECO:0000313" key="4">
    <source>
        <dbReference type="EMBL" id="MCM5681488.1"/>
    </source>
</evidence>
<keyword evidence="4" id="KW-0969">Cilium</keyword>
<evidence type="ECO:0000259" key="3">
    <source>
        <dbReference type="Pfam" id="PF01052"/>
    </source>
</evidence>
<keyword evidence="4" id="KW-0966">Cell projection</keyword>
<evidence type="ECO:0000256" key="2">
    <source>
        <dbReference type="ARBA" id="ARBA00023026"/>
    </source>
</evidence>
<comment type="caution">
    <text evidence="4">The sequence shown here is derived from an EMBL/GenBank/DDBJ whole genome shotgun (WGS) entry which is preliminary data.</text>
</comment>
<dbReference type="SUPFAM" id="SSF101801">
    <property type="entry name" value="Surface presentation of antigens (SPOA)"/>
    <property type="match status" value="1"/>
</dbReference>
<dbReference type="RefSeq" id="WP_251779969.1">
    <property type="nucleotide sequence ID" value="NZ_JAMKFE010000012.1"/>
</dbReference>
<gene>
    <name evidence="4" type="ORF">M8A51_18330</name>
</gene>
<accession>A0ABT0YRV9</accession>
<dbReference type="EMBL" id="JAMKFE010000012">
    <property type="protein sequence ID" value="MCM5681488.1"/>
    <property type="molecule type" value="Genomic_DNA"/>
</dbReference>
<dbReference type="InterPro" id="IPR036429">
    <property type="entry name" value="SpoA-like_sf"/>
</dbReference>
<keyword evidence="5" id="KW-1185">Reference proteome</keyword>
<sequence length="339" mass="36524">MTAATALRPAETTSWTPIAVRLPQVARTAARVSRLVCDERFQRWLSAVTEDPSLQVYVARSRAPLLLLEIEASEGRVRVGLEQEALTPALRAALALADAGMACQVATLLLAEVLQRFSPALTGARVVAWERSDRAHTGFVLAVGGLRVALCGADTRSTAHLSSFLAHVGADLGEWAGLRLSGRVRFMVRYWRDGFLASLRSGDVVLLGRAVYEQTLIIGIGQTLQVHTQMSTDTPTLHVADEPYMASDAVNPPDAAGQGIEDLQLPVVFEVDTARVSLAELAAMRPGYMVELDAPLSEATIRLVCQGQTVGHGQLVAIGEQLGVRITRMGLEHGQHPQR</sequence>
<organism evidence="4 5">
    <name type="scientific">Caldimonas mangrovi</name>
    <dbReference type="NCBI Taxonomy" id="2944811"/>
    <lineage>
        <taxon>Bacteria</taxon>
        <taxon>Pseudomonadati</taxon>
        <taxon>Pseudomonadota</taxon>
        <taxon>Betaproteobacteria</taxon>
        <taxon>Burkholderiales</taxon>
        <taxon>Sphaerotilaceae</taxon>
        <taxon>Caldimonas</taxon>
    </lineage>
</organism>
<comment type="similarity">
    <text evidence="1">Belongs to the FliN/MopA/SpaO family.</text>
</comment>
<dbReference type="InterPro" id="IPR003283">
    <property type="entry name" value="T3SS_OMP_SpaO"/>
</dbReference>
<feature type="domain" description="Flagellar motor switch protein FliN-like C-terminal" evidence="3">
    <location>
        <begin position="260"/>
        <end position="329"/>
    </location>
</feature>
<dbReference type="InterPro" id="IPR001543">
    <property type="entry name" value="FliN-like_C"/>
</dbReference>
<dbReference type="Proteomes" id="UP001165541">
    <property type="component" value="Unassembled WGS sequence"/>
</dbReference>
<keyword evidence="4" id="KW-0282">Flagellum</keyword>
<dbReference type="Pfam" id="PF01052">
    <property type="entry name" value="FliMN_C"/>
    <property type="match status" value="1"/>
</dbReference>
<evidence type="ECO:0000256" key="1">
    <source>
        <dbReference type="ARBA" id="ARBA00009226"/>
    </source>
</evidence>
<dbReference type="Gene3D" id="2.30.330.10">
    <property type="entry name" value="SpoA-like"/>
    <property type="match status" value="1"/>
</dbReference>
<dbReference type="PRINTS" id="PR01339">
    <property type="entry name" value="TYPE3OMOPROT"/>
</dbReference>
<keyword evidence="2" id="KW-0843">Virulence</keyword>
<reference evidence="4" key="1">
    <citation type="submission" date="2022-05" db="EMBL/GenBank/DDBJ databases">
        <title>Schlegelella sp. nov., isolated from mangrove soil.</title>
        <authorList>
            <person name="Liu Y."/>
            <person name="Ge X."/>
            <person name="Liu W."/>
        </authorList>
    </citation>
    <scope>NUCLEOTIDE SEQUENCE</scope>
    <source>
        <strain evidence="4">S2-27</strain>
    </source>
</reference>
<evidence type="ECO:0000313" key="5">
    <source>
        <dbReference type="Proteomes" id="UP001165541"/>
    </source>
</evidence>
<protein>
    <submittedName>
        <fullName evidence="4">FliM/FliN family flagellar motor switch protein</fullName>
    </submittedName>
</protein>
<dbReference type="PANTHER" id="PTHR30034">
    <property type="entry name" value="FLAGELLAR MOTOR SWITCH PROTEIN FLIM"/>
    <property type="match status" value="1"/>
</dbReference>
<proteinExistence type="inferred from homology"/>
<dbReference type="PANTHER" id="PTHR30034:SF6">
    <property type="entry name" value="YOP PROTEINS TRANSLOCATION PROTEIN Q"/>
    <property type="match status" value="1"/>
</dbReference>
<name>A0ABT0YRV9_9BURK</name>